<evidence type="ECO:0000256" key="2">
    <source>
        <dbReference type="ARBA" id="ARBA00012916"/>
    </source>
</evidence>
<evidence type="ECO:0000259" key="9">
    <source>
        <dbReference type="PROSITE" id="PS51464"/>
    </source>
</evidence>
<keyword evidence="11" id="KW-1185">Reference proteome</keyword>
<dbReference type="SUPFAM" id="SSF53697">
    <property type="entry name" value="SIS domain"/>
    <property type="match status" value="1"/>
</dbReference>
<dbReference type="PROSITE" id="PS51278">
    <property type="entry name" value="GATASE_TYPE_2"/>
    <property type="match status" value="1"/>
</dbReference>
<dbReference type="NCBIfam" id="NF001484">
    <property type="entry name" value="PRK00331.1"/>
    <property type="match status" value="1"/>
</dbReference>
<gene>
    <name evidence="10" type="primary">glmS</name>
    <name evidence="10" type="ORF">GCM10025881_25300</name>
</gene>
<evidence type="ECO:0000256" key="4">
    <source>
        <dbReference type="ARBA" id="ARBA00022576"/>
    </source>
</evidence>
<keyword evidence="7" id="KW-0315">Glutamine amidotransferase</keyword>
<evidence type="ECO:0000256" key="7">
    <source>
        <dbReference type="ARBA" id="ARBA00022962"/>
    </source>
</evidence>
<dbReference type="InterPro" id="IPR029055">
    <property type="entry name" value="Ntn_hydrolases_N"/>
</dbReference>
<dbReference type="GO" id="GO:0008483">
    <property type="term" value="F:transaminase activity"/>
    <property type="evidence" value="ECO:0007669"/>
    <property type="project" value="UniProtKB-KW"/>
</dbReference>
<dbReference type="NCBIfam" id="TIGR01135">
    <property type="entry name" value="glmS"/>
    <property type="match status" value="1"/>
</dbReference>
<dbReference type="InterPro" id="IPR047084">
    <property type="entry name" value="GFAT_N"/>
</dbReference>
<dbReference type="Pfam" id="PF01380">
    <property type="entry name" value="SIS"/>
    <property type="match status" value="2"/>
</dbReference>
<keyword evidence="5" id="KW-0808">Transferase</keyword>
<dbReference type="InterPro" id="IPR017932">
    <property type="entry name" value="GATase_2_dom"/>
</dbReference>
<dbReference type="RefSeq" id="WP_431311808.1">
    <property type="nucleotide sequence ID" value="NZ_BSVB01000001.1"/>
</dbReference>
<dbReference type="Gene3D" id="3.40.50.10490">
    <property type="entry name" value="Glucose-6-phosphate isomerase like protein, domain 1"/>
    <property type="match status" value="2"/>
</dbReference>
<dbReference type="Gene3D" id="3.60.20.10">
    <property type="entry name" value="Glutamine Phosphoribosylpyrophosphate, subunit 1, domain 1"/>
    <property type="match status" value="1"/>
</dbReference>
<organism evidence="10 11">
    <name type="scientific">Pseudolysinimonas kribbensis</name>
    <dbReference type="NCBI Taxonomy" id="433641"/>
    <lineage>
        <taxon>Bacteria</taxon>
        <taxon>Bacillati</taxon>
        <taxon>Actinomycetota</taxon>
        <taxon>Actinomycetes</taxon>
        <taxon>Micrococcales</taxon>
        <taxon>Microbacteriaceae</taxon>
        <taxon>Pseudolysinimonas</taxon>
    </lineage>
</organism>
<comment type="catalytic activity">
    <reaction evidence="1">
        <text>D-fructose 6-phosphate + L-glutamine = D-glucosamine 6-phosphate + L-glutamate</text>
        <dbReference type="Rhea" id="RHEA:13237"/>
        <dbReference type="ChEBI" id="CHEBI:29985"/>
        <dbReference type="ChEBI" id="CHEBI:58359"/>
        <dbReference type="ChEBI" id="CHEBI:58725"/>
        <dbReference type="ChEBI" id="CHEBI:61527"/>
        <dbReference type="EC" id="2.6.1.16"/>
    </reaction>
</comment>
<dbReference type="EMBL" id="BSVB01000001">
    <property type="protein sequence ID" value="GMA95706.1"/>
    <property type="molecule type" value="Genomic_DNA"/>
</dbReference>
<evidence type="ECO:0000313" key="10">
    <source>
        <dbReference type="EMBL" id="GMA95706.1"/>
    </source>
</evidence>
<sequence length="579" mass="61725">MLGVDGVLRTRKKAGKLGALVDDLDRSGMADGRTGIGHTRWATHGGPTDANAHPHLGDDGRLALIHNGIIENFAELKAELGDEDFTSETDTEVAALLVGRAYRETGDLTEALRRTVARLEGAFTLLVMHQDAPGVVVGARRNSPLVIGLGDGENFLGSDVAAFVEHTRRAMEIGQDQIVTIRPDGVEVADFAGTPVAATEFEIAWDASAAEKGGWSSFMRKEISEEPAAVANTLLGRIHDGAVTLPELDDIADTLTGIDRVIVLACGTAAYAGLVGRYAIESWAGLPVDVELSHEFGYRDPVVNERTLVVSVSQSGETMDTLLAVRAAKERGAHTVSICNTQGATIPRESDAVLYTHAGPEVAVASTKAFVAQITALYLLGLHLARLRGALDEPAIAKLLAELQDIPDKLDQVVESTPARIAEFAHWMADTQSVLFLGRHVGYPIALEGALKLKELAYIHAEGFAAGELKHGPIALIEPGQIVFVIVPSPRNEHSLHKKVVSNIQEIRARGARVIAVAEIGDVAVAPFADEVIRIPFAAPMFEPLLAVVPLHVFAMELASAKGLDVDQPRNLAKSVTVE</sequence>
<reference evidence="11" key="1">
    <citation type="journal article" date="2019" name="Int. J. Syst. Evol. Microbiol.">
        <title>The Global Catalogue of Microorganisms (GCM) 10K type strain sequencing project: providing services to taxonomists for standard genome sequencing and annotation.</title>
        <authorList>
            <consortium name="The Broad Institute Genomics Platform"/>
            <consortium name="The Broad Institute Genome Sequencing Center for Infectious Disease"/>
            <person name="Wu L."/>
            <person name="Ma J."/>
        </authorList>
    </citation>
    <scope>NUCLEOTIDE SEQUENCE [LARGE SCALE GENOMIC DNA]</scope>
    <source>
        <strain evidence="11">NBRC 108894</strain>
    </source>
</reference>
<dbReference type="InterPro" id="IPR005855">
    <property type="entry name" value="GFAT"/>
</dbReference>
<dbReference type="Pfam" id="PF13522">
    <property type="entry name" value="GATase_6"/>
    <property type="match status" value="1"/>
</dbReference>
<feature type="domain" description="SIS" evidence="9">
    <location>
        <begin position="251"/>
        <end position="390"/>
    </location>
</feature>
<name>A0ABQ6KAL5_9MICO</name>
<keyword evidence="4 10" id="KW-0032">Aminotransferase</keyword>
<feature type="domain" description="SIS" evidence="9">
    <location>
        <begin position="424"/>
        <end position="569"/>
    </location>
</feature>
<dbReference type="PANTHER" id="PTHR10937:SF0">
    <property type="entry name" value="GLUTAMINE--FRUCTOSE-6-PHOSPHATE TRANSAMINASE (ISOMERIZING)"/>
    <property type="match status" value="1"/>
</dbReference>
<dbReference type="CDD" id="cd00714">
    <property type="entry name" value="GFAT"/>
    <property type="match status" value="1"/>
</dbReference>
<dbReference type="InterPro" id="IPR035490">
    <property type="entry name" value="GlmS/FrlB_SIS"/>
</dbReference>
<dbReference type="Proteomes" id="UP001157034">
    <property type="component" value="Unassembled WGS sequence"/>
</dbReference>
<evidence type="ECO:0000313" key="11">
    <source>
        <dbReference type="Proteomes" id="UP001157034"/>
    </source>
</evidence>
<dbReference type="SUPFAM" id="SSF56235">
    <property type="entry name" value="N-terminal nucleophile aminohydrolases (Ntn hydrolases)"/>
    <property type="match status" value="1"/>
</dbReference>
<comment type="caution">
    <text evidence="10">The sequence shown here is derived from an EMBL/GenBank/DDBJ whole genome shotgun (WGS) entry which is preliminary data.</text>
</comment>
<feature type="domain" description="Glutamine amidotransferase type-2" evidence="8">
    <location>
        <begin position="1"/>
        <end position="184"/>
    </location>
</feature>
<dbReference type="InterPro" id="IPR001347">
    <property type="entry name" value="SIS_dom"/>
</dbReference>
<evidence type="ECO:0000256" key="6">
    <source>
        <dbReference type="ARBA" id="ARBA00022737"/>
    </source>
</evidence>
<keyword evidence="6" id="KW-0677">Repeat</keyword>
<evidence type="ECO:0000256" key="3">
    <source>
        <dbReference type="ARBA" id="ARBA00016090"/>
    </source>
</evidence>
<evidence type="ECO:0000256" key="1">
    <source>
        <dbReference type="ARBA" id="ARBA00001031"/>
    </source>
</evidence>
<dbReference type="InterPro" id="IPR046348">
    <property type="entry name" value="SIS_dom_sf"/>
</dbReference>
<protein>
    <recommendedName>
        <fullName evidence="3">Glutamine--fructose-6-phosphate aminotransferase [isomerizing]</fullName>
        <ecNumber evidence="2">2.6.1.16</ecNumber>
    </recommendedName>
</protein>
<accession>A0ABQ6KAL5</accession>
<dbReference type="PROSITE" id="PS51464">
    <property type="entry name" value="SIS"/>
    <property type="match status" value="2"/>
</dbReference>
<dbReference type="InterPro" id="IPR035466">
    <property type="entry name" value="GlmS/AgaS_SIS"/>
</dbReference>
<evidence type="ECO:0000256" key="5">
    <source>
        <dbReference type="ARBA" id="ARBA00022679"/>
    </source>
</evidence>
<proteinExistence type="predicted"/>
<dbReference type="CDD" id="cd05009">
    <property type="entry name" value="SIS_GlmS_GlmD_2"/>
    <property type="match status" value="1"/>
</dbReference>
<dbReference type="PANTHER" id="PTHR10937">
    <property type="entry name" value="GLUCOSAMINE--FRUCTOSE-6-PHOSPHATE AMINOTRANSFERASE, ISOMERIZING"/>
    <property type="match status" value="1"/>
</dbReference>
<evidence type="ECO:0000259" key="8">
    <source>
        <dbReference type="PROSITE" id="PS51278"/>
    </source>
</evidence>
<dbReference type="EC" id="2.6.1.16" evidence="2"/>
<dbReference type="CDD" id="cd05008">
    <property type="entry name" value="SIS_GlmS_GlmD_1"/>
    <property type="match status" value="1"/>
</dbReference>